<gene>
    <name evidence="3" type="ORF">CC86DRAFT_401453</name>
</gene>
<dbReference type="InterPro" id="IPR031348">
    <property type="entry name" value="PigL_N"/>
</dbReference>
<evidence type="ECO:0000256" key="1">
    <source>
        <dbReference type="SAM" id="MobiDB-lite"/>
    </source>
</evidence>
<feature type="domain" description="Azaphilone pigments biosynthesis cluster protein L N-terminal" evidence="2">
    <location>
        <begin position="1"/>
        <end position="187"/>
    </location>
</feature>
<evidence type="ECO:0000259" key="2">
    <source>
        <dbReference type="Pfam" id="PF17111"/>
    </source>
</evidence>
<dbReference type="Proteomes" id="UP000799424">
    <property type="component" value="Unassembled WGS sequence"/>
</dbReference>
<dbReference type="AlphaFoldDB" id="A0A6A7AHL3"/>
<sequence length="638" mass="70132">MDPLSVTASIVGILAAAAKIGESLHGTISTAKDAPQVLTALDCEVREFQAALSSLQVLLLDLSSASPHRTALVQVDHLIATLTECVLTFSELETTIVPFASLRGPKVPLRTRLKWTRAESDCLKILERLQRHKSTISLMLNIFQCASDAEASRSQSTLEAMVEQLLLSNRQLCRRLRNLEDVLDASSFVARGNDNASLFSRAESTTSATRRLSARETPSMIKAISMRYAFEDDLESSRVYRMVKKDACDHSLISSAIRTQTWSIFSGLSLAEISNISVVALPLYVDDIKDGGQYRLLPAHESGYEGQIAVHSENVSSAIDGTGLPVLAFSDRINARDGPWIDKKVYWGVPADNISHVDLISAFNIPLESTTAKDSGVLPVSATRDSLGTELVDVVETESNLHRLDDADDSSSSVRPVHMFYDPTVEGRSGFDSVYECFAIELYRCIVCNNTSHVDDLSLLLQDSSAVCENCMHCSQCGSSLYDPAVFSKFNAVCTQCLRCRDCGRLIDTFRYALTTEGVCCLDCYDSGNYLEPRSAKREMYMYQITVGKSRPIELSEHADLNLGTTSKLPPPSSRSPSPNSTEDGRQSFAEWLDDEASALAYDRVSDGSVSFYSVESRLFSIPEYSTTGRIIELADHE</sequence>
<dbReference type="Pfam" id="PF17111">
    <property type="entry name" value="PigL_N"/>
    <property type="match status" value="1"/>
</dbReference>
<dbReference type="EMBL" id="MU006217">
    <property type="protein sequence ID" value="KAF2832706.1"/>
    <property type="molecule type" value="Genomic_DNA"/>
</dbReference>
<feature type="region of interest" description="Disordered" evidence="1">
    <location>
        <begin position="562"/>
        <end position="586"/>
    </location>
</feature>
<name>A0A6A7AHL3_9PLEO</name>
<keyword evidence="4" id="KW-1185">Reference proteome</keyword>
<reference evidence="3" key="1">
    <citation type="journal article" date="2020" name="Stud. Mycol.">
        <title>101 Dothideomycetes genomes: a test case for predicting lifestyles and emergence of pathogens.</title>
        <authorList>
            <person name="Haridas S."/>
            <person name="Albert R."/>
            <person name="Binder M."/>
            <person name="Bloem J."/>
            <person name="Labutti K."/>
            <person name="Salamov A."/>
            <person name="Andreopoulos B."/>
            <person name="Baker S."/>
            <person name="Barry K."/>
            <person name="Bills G."/>
            <person name="Bluhm B."/>
            <person name="Cannon C."/>
            <person name="Castanera R."/>
            <person name="Culley D."/>
            <person name="Daum C."/>
            <person name="Ezra D."/>
            <person name="Gonzalez J."/>
            <person name="Henrissat B."/>
            <person name="Kuo A."/>
            <person name="Liang C."/>
            <person name="Lipzen A."/>
            <person name="Lutzoni F."/>
            <person name="Magnuson J."/>
            <person name="Mondo S."/>
            <person name="Nolan M."/>
            <person name="Ohm R."/>
            <person name="Pangilinan J."/>
            <person name="Park H.-J."/>
            <person name="Ramirez L."/>
            <person name="Alfaro M."/>
            <person name="Sun H."/>
            <person name="Tritt A."/>
            <person name="Yoshinaga Y."/>
            <person name="Zwiers L.-H."/>
            <person name="Turgeon B."/>
            <person name="Goodwin S."/>
            <person name="Spatafora J."/>
            <person name="Crous P."/>
            <person name="Grigoriev I."/>
        </authorList>
    </citation>
    <scope>NUCLEOTIDE SEQUENCE</scope>
    <source>
        <strain evidence="3">CBS 113818</strain>
    </source>
</reference>
<accession>A0A6A7AHL3</accession>
<proteinExistence type="predicted"/>
<protein>
    <recommendedName>
        <fullName evidence="2">Azaphilone pigments biosynthesis cluster protein L N-terminal domain-containing protein</fullName>
    </recommendedName>
</protein>
<dbReference type="OrthoDB" id="19923at2759"/>
<organism evidence="3 4">
    <name type="scientific">Ophiobolus disseminans</name>
    <dbReference type="NCBI Taxonomy" id="1469910"/>
    <lineage>
        <taxon>Eukaryota</taxon>
        <taxon>Fungi</taxon>
        <taxon>Dikarya</taxon>
        <taxon>Ascomycota</taxon>
        <taxon>Pezizomycotina</taxon>
        <taxon>Dothideomycetes</taxon>
        <taxon>Pleosporomycetidae</taxon>
        <taxon>Pleosporales</taxon>
        <taxon>Pleosporineae</taxon>
        <taxon>Phaeosphaeriaceae</taxon>
        <taxon>Ophiobolus</taxon>
    </lineage>
</organism>
<evidence type="ECO:0000313" key="4">
    <source>
        <dbReference type="Proteomes" id="UP000799424"/>
    </source>
</evidence>
<evidence type="ECO:0000313" key="3">
    <source>
        <dbReference type="EMBL" id="KAF2832706.1"/>
    </source>
</evidence>